<comment type="caution">
    <text evidence="1">The sequence shown here is derived from an EMBL/GenBank/DDBJ whole genome shotgun (WGS) entry which is preliminary data.</text>
</comment>
<accession>A0ABS2KC24</accession>
<organism evidence="1 2">
    <name type="scientific">Dyella mobilis</name>
    <dbReference type="NCBI Taxonomy" id="1849582"/>
    <lineage>
        <taxon>Bacteria</taxon>
        <taxon>Pseudomonadati</taxon>
        <taxon>Pseudomonadota</taxon>
        <taxon>Gammaproteobacteria</taxon>
        <taxon>Lysobacterales</taxon>
        <taxon>Rhodanobacteraceae</taxon>
        <taxon>Dyella</taxon>
    </lineage>
</organism>
<protein>
    <recommendedName>
        <fullName evidence="3">Type III secretion protein</fullName>
    </recommendedName>
</protein>
<name>A0ABS2KC24_9GAMM</name>
<evidence type="ECO:0000313" key="2">
    <source>
        <dbReference type="Proteomes" id="UP001430193"/>
    </source>
</evidence>
<gene>
    <name evidence="1" type="ORF">ISS99_03075</name>
</gene>
<sequence>MSGYADPALLRWLMLPAGQADASHLPDRRGQDCARALRVASRSFLKPMHDLHALRSGDNADLLSWLRQDLASLRWGLYLAGAWVFGGKLRLRAGGPLMAALTRTLGAPPLLEALRSDDPYLGSLPALQDIDDVLAAGGALMYAYGRQCMPLLADRLLLRFPPEESDAWRKAPHVDDKDWLIRVAQRVLHARPEVAA</sequence>
<dbReference type="RefSeq" id="WP_204630118.1">
    <property type="nucleotide sequence ID" value="NZ_BSOC01000008.1"/>
</dbReference>
<evidence type="ECO:0000313" key="1">
    <source>
        <dbReference type="EMBL" id="MBM7128494.1"/>
    </source>
</evidence>
<reference evidence="1" key="1">
    <citation type="submission" date="2020-10" db="EMBL/GenBank/DDBJ databases">
        <title>Phylogeny of dyella-like bacteria.</title>
        <authorList>
            <person name="Fu J."/>
        </authorList>
    </citation>
    <scope>NUCLEOTIDE SEQUENCE</scope>
    <source>
        <strain evidence="1">DHON07</strain>
    </source>
</reference>
<proteinExistence type="predicted"/>
<evidence type="ECO:0008006" key="3">
    <source>
        <dbReference type="Google" id="ProtNLM"/>
    </source>
</evidence>
<dbReference type="EMBL" id="JADIKF010000034">
    <property type="protein sequence ID" value="MBM7128494.1"/>
    <property type="molecule type" value="Genomic_DNA"/>
</dbReference>
<keyword evidence="2" id="KW-1185">Reference proteome</keyword>
<dbReference type="Proteomes" id="UP001430193">
    <property type="component" value="Unassembled WGS sequence"/>
</dbReference>